<dbReference type="EMBL" id="BMDW01000005">
    <property type="protein sequence ID" value="GGA43288.1"/>
    <property type="molecule type" value="Genomic_DNA"/>
</dbReference>
<sequence length="238" mass="25941">MTLVMLNNVDHHDLRVLLDRGAAWGDTANQIAVLPTEFAAVARDFPIVLRKDASGAFEAIALLGLDQGENLFLDGDHWTTRHVPMLLARGPFSIGVHVRENGEREPMVHVDLADPRVSRERGVPLFQSHGGNSAVLDRMTDVLRALHIGHDVQAPMFAAFAEAGLIEPVRLEIQIDETLRYDLVDFYTIGAAALDNLGGATLERLNRAGFLSLAFAVAGSIGNIERLIALKRLKRGAA</sequence>
<dbReference type="Pfam" id="PF07277">
    <property type="entry name" value="SapC"/>
    <property type="match status" value="1"/>
</dbReference>
<evidence type="ECO:0000313" key="2">
    <source>
        <dbReference type="Proteomes" id="UP000618591"/>
    </source>
</evidence>
<accession>A0ABQ1GGL0</accession>
<dbReference type="InterPro" id="IPR010836">
    <property type="entry name" value="SapC"/>
</dbReference>
<organism evidence="1 2">
    <name type="scientific">Sphingomonas psychrolutea</name>
    <dbReference type="NCBI Taxonomy" id="1259676"/>
    <lineage>
        <taxon>Bacteria</taxon>
        <taxon>Pseudomonadati</taxon>
        <taxon>Pseudomonadota</taxon>
        <taxon>Alphaproteobacteria</taxon>
        <taxon>Sphingomonadales</taxon>
        <taxon>Sphingomonadaceae</taxon>
        <taxon>Sphingomonas</taxon>
    </lineage>
</organism>
<comment type="caution">
    <text evidence="1">The sequence shown here is derived from an EMBL/GenBank/DDBJ whole genome shotgun (WGS) entry which is preliminary data.</text>
</comment>
<dbReference type="Proteomes" id="UP000618591">
    <property type="component" value="Unassembled WGS sequence"/>
</dbReference>
<gene>
    <name evidence="1" type="ORF">GCM10011395_11980</name>
</gene>
<dbReference type="RefSeq" id="WP_188445956.1">
    <property type="nucleotide sequence ID" value="NZ_BMDW01000005.1"/>
</dbReference>
<keyword evidence="2" id="KW-1185">Reference proteome</keyword>
<name>A0ABQ1GGL0_9SPHN</name>
<reference evidence="2" key="1">
    <citation type="journal article" date="2019" name="Int. J. Syst. Evol. Microbiol.">
        <title>The Global Catalogue of Microorganisms (GCM) 10K type strain sequencing project: providing services to taxonomists for standard genome sequencing and annotation.</title>
        <authorList>
            <consortium name="The Broad Institute Genomics Platform"/>
            <consortium name="The Broad Institute Genome Sequencing Center for Infectious Disease"/>
            <person name="Wu L."/>
            <person name="Ma J."/>
        </authorList>
    </citation>
    <scope>NUCLEOTIDE SEQUENCE [LARGE SCALE GENOMIC DNA]</scope>
    <source>
        <strain evidence="2">CGMCC 1.10106</strain>
    </source>
</reference>
<proteinExistence type="predicted"/>
<protein>
    <submittedName>
        <fullName evidence="1">SapC family protein</fullName>
    </submittedName>
</protein>
<evidence type="ECO:0000313" key="1">
    <source>
        <dbReference type="EMBL" id="GGA43288.1"/>
    </source>
</evidence>